<comment type="catalytic activity">
    <reaction evidence="6">
        <text>2 superoxide + 2 H(+) = H2O2 + O2</text>
        <dbReference type="Rhea" id="RHEA:20696"/>
        <dbReference type="ChEBI" id="CHEBI:15378"/>
        <dbReference type="ChEBI" id="CHEBI:15379"/>
        <dbReference type="ChEBI" id="CHEBI:16240"/>
        <dbReference type="ChEBI" id="CHEBI:18421"/>
        <dbReference type="EC" id="1.15.1.1"/>
    </reaction>
</comment>
<evidence type="ECO:0000256" key="1">
    <source>
        <dbReference type="ARBA" id="ARBA00008714"/>
    </source>
</evidence>
<keyword evidence="11" id="KW-1185">Reference proteome</keyword>
<feature type="binding site" evidence="5">
    <location>
        <position position="53"/>
    </location>
    <ligand>
        <name>Mn(2+)</name>
        <dbReference type="ChEBI" id="CHEBI:29035"/>
    </ligand>
</feature>
<organism evidence="10 11">
    <name type="scientific">Sphingobacterium humi</name>
    <dbReference type="NCBI Taxonomy" id="1796905"/>
    <lineage>
        <taxon>Bacteria</taxon>
        <taxon>Pseudomonadati</taxon>
        <taxon>Bacteroidota</taxon>
        <taxon>Sphingobacteriia</taxon>
        <taxon>Sphingobacteriales</taxon>
        <taxon>Sphingobacteriaceae</taxon>
        <taxon>Sphingobacterium</taxon>
    </lineage>
</organism>
<dbReference type="Pfam" id="PF00081">
    <property type="entry name" value="Sod_Fe_N"/>
    <property type="match status" value="1"/>
</dbReference>
<feature type="binding site" evidence="5">
    <location>
        <position position="190"/>
    </location>
    <ligand>
        <name>Mn(2+)</name>
        <dbReference type="ChEBI" id="CHEBI:29035"/>
    </ligand>
</feature>
<dbReference type="InterPro" id="IPR019832">
    <property type="entry name" value="Mn/Fe_SOD_C"/>
</dbReference>
<protein>
    <recommendedName>
        <fullName evidence="2 6">Superoxide dismutase</fullName>
        <ecNumber evidence="2 6">1.15.1.1</ecNumber>
    </recommendedName>
</protein>
<dbReference type="PIRSF" id="PIRSF000349">
    <property type="entry name" value="SODismutase"/>
    <property type="match status" value="1"/>
</dbReference>
<gene>
    <name evidence="10" type="ORF">GQF63_05240</name>
</gene>
<keyword evidence="3 5" id="KW-0479">Metal-binding</keyword>
<dbReference type="SUPFAM" id="SSF46609">
    <property type="entry name" value="Fe,Mn superoxide dismutase (SOD), N-terminal domain"/>
    <property type="match status" value="1"/>
</dbReference>
<comment type="caution">
    <text evidence="10">The sequence shown here is derived from an EMBL/GenBank/DDBJ whole genome shotgun (WGS) entry which is preliminary data.</text>
</comment>
<comment type="similarity">
    <text evidence="1 6">Belongs to the iron/manganese superoxide dismutase family.</text>
</comment>
<dbReference type="EMBL" id="WSQA01000003">
    <property type="protein sequence ID" value="MVZ61420.1"/>
    <property type="molecule type" value="Genomic_DNA"/>
</dbReference>
<dbReference type="SUPFAM" id="SSF54719">
    <property type="entry name" value="Fe,Mn superoxide dismutase (SOD), C-terminal domain"/>
    <property type="match status" value="1"/>
</dbReference>
<feature type="binding site" evidence="5">
    <location>
        <position position="103"/>
    </location>
    <ligand>
        <name>Mn(2+)</name>
        <dbReference type="ChEBI" id="CHEBI:29035"/>
    </ligand>
</feature>
<feature type="signal peptide" evidence="7">
    <location>
        <begin position="1"/>
        <end position="15"/>
    </location>
</feature>
<evidence type="ECO:0000256" key="2">
    <source>
        <dbReference type="ARBA" id="ARBA00012682"/>
    </source>
</evidence>
<proteinExistence type="inferred from homology"/>
<keyword evidence="4 6" id="KW-0560">Oxidoreductase</keyword>
<evidence type="ECO:0000256" key="4">
    <source>
        <dbReference type="ARBA" id="ARBA00023002"/>
    </source>
</evidence>
<evidence type="ECO:0000256" key="3">
    <source>
        <dbReference type="ARBA" id="ARBA00022723"/>
    </source>
</evidence>
<dbReference type="Gene3D" id="1.10.287.990">
    <property type="entry name" value="Fe,Mn superoxide dismutase (SOD) domain"/>
    <property type="match status" value="1"/>
</dbReference>
<accession>A0A6N8KVD8</accession>
<dbReference type="GO" id="GO:0046872">
    <property type="term" value="F:metal ion binding"/>
    <property type="evidence" value="ECO:0007669"/>
    <property type="project" value="UniProtKB-KW"/>
</dbReference>
<dbReference type="AlphaFoldDB" id="A0A6N8KVD8"/>
<feature type="chain" id="PRO_5026808846" description="Superoxide dismutase" evidence="7">
    <location>
        <begin position="16"/>
        <end position="228"/>
    </location>
</feature>
<evidence type="ECO:0000313" key="11">
    <source>
        <dbReference type="Proteomes" id="UP000435036"/>
    </source>
</evidence>
<dbReference type="InterPro" id="IPR019831">
    <property type="entry name" value="Mn/Fe_SOD_N"/>
</dbReference>
<dbReference type="GO" id="GO:0004784">
    <property type="term" value="F:superoxide dismutase activity"/>
    <property type="evidence" value="ECO:0007669"/>
    <property type="project" value="UniProtKB-EC"/>
</dbReference>
<dbReference type="OrthoDB" id="9803125at2"/>
<sequence length="228" mass="25031">MGLAAATLLSQSAFATGLADGLLSAEFRFTLEPLAYPFNALEGAIDALTMEIHHGKHYAAYVNNANDALKAENVQVKSAEALFAQIDKYSAKLRNNAGGAYNHAMFWRLLRPAKADNQPSGALLKAINSSFGSFDKFKEEFAKAATGQFGSGWAWLVVDKGQLKIGGTPNQDNPLMKGVALQGKPILGLDVWEHAYYLNYQNKRADYVKNFWSIVNWDQVAAYYTQAK</sequence>
<dbReference type="EC" id="1.15.1.1" evidence="2 6"/>
<dbReference type="Gene3D" id="3.55.40.20">
    <property type="entry name" value="Iron/manganese superoxide dismutase, C-terminal domain"/>
    <property type="match status" value="1"/>
</dbReference>
<evidence type="ECO:0000313" key="10">
    <source>
        <dbReference type="EMBL" id="MVZ61420.1"/>
    </source>
</evidence>
<reference evidence="10 11" key="1">
    <citation type="submission" date="2019-12" db="EMBL/GenBank/DDBJ databases">
        <authorList>
            <person name="Dong K."/>
        </authorList>
    </citation>
    <scope>NUCLEOTIDE SEQUENCE [LARGE SCALE GENOMIC DNA]</scope>
    <source>
        <strain evidence="10 11">JCM 31225</strain>
    </source>
</reference>
<feature type="domain" description="Manganese/iron superoxide dismutase C-terminal" evidence="9">
    <location>
        <begin position="119"/>
        <end position="221"/>
    </location>
</feature>
<feature type="domain" description="Manganese/iron superoxide dismutase N-terminal" evidence="8">
    <location>
        <begin position="29"/>
        <end position="110"/>
    </location>
</feature>
<evidence type="ECO:0000256" key="5">
    <source>
        <dbReference type="PIRSR" id="PIRSR000349-1"/>
    </source>
</evidence>
<dbReference type="PANTHER" id="PTHR43595">
    <property type="entry name" value="37S RIBOSOMAL PROTEIN S26, MITOCHONDRIAL"/>
    <property type="match status" value="1"/>
</dbReference>
<dbReference type="PRINTS" id="PR01703">
    <property type="entry name" value="MNSODISMTASE"/>
</dbReference>
<name>A0A6N8KVD8_9SPHI</name>
<comment type="function">
    <text evidence="6">Destroys radicals which are normally produced within the cells and which are toxic to biological systems.</text>
</comment>
<dbReference type="Proteomes" id="UP000435036">
    <property type="component" value="Unassembled WGS sequence"/>
</dbReference>
<evidence type="ECO:0000256" key="6">
    <source>
        <dbReference type="RuleBase" id="RU000414"/>
    </source>
</evidence>
<dbReference type="PROSITE" id="PS00088">
    <property type="entry name" value="SOD_MN"/>
    <property type="match status" value="1"/>
</dbReference>
<keyword evidence="7" id="KW-0732">Signal</keyword>
<dbReference type="InterPro" id="IPR001189">
    <property type="entry name" value="Mn/Fe_SOD"/>
</dbReference>
<dbReference type="Pfam" id="PF02777">
    <property type="entry name" value="Sod_Fe_C"/>
    <property type="match status" value="1"/>
</dbReference>
<dbReference type="GO" id="GO:0005737">
    <property type="term" value="C:cytoplasm"/>
    <property type="evidence" value="ECO:0007669"/>
    <property type="project" value="TreeGrafter"/>
</dbReference>
<dbReference type="InterPro" id="IPR036324">
    <property type="entry name" value="Mn/Fe_SOD_N_sf"/>
</dbReference>
<dbReference type="InterPro" id="IPR019833">
    <property type="entry name" value="Mn/Fe_SOD_BS"/>
</dbReference>
<dbReference type="InterPro" id="IPR036314">
    <property type="entry name" value="SOD_C_sf"/>
</dbReference>
<dbReference type="FunFam" id="3.55.40.20:FF:000001">
    <property type="entry name" value="Superoxide dismutase"/>
    <property type="match status" value="1"/>
</dbReference>
<dbReference type="PANTHER" id="PTHR43595:SF2">
    <property type="entry name" value="SMALL RIBOSOMAL SUBUNIT PROTEIN MS42"/>
    <property type="match status" value="1"/>
</dbReference>
<evidence type="ECO:0000259" key="8">
    <source>
        <dbReference type="Pfam" id="PF00081"/>
    </source>
</evidence>
<evidence type="ECO:0000259" key="9">
    <source>
        <dbReference type="Pfam" id="PF02777"/>
    </source>
</evidence>
<feature type="binding site" evidence="5">
    <location>
        <position position="194"/>
    </location>
    <ligand>
        <name>Mn(2+)</name>
        <dbReference type="ChEBI" id="CHEBI:29035"/>
    </ligand>
</feature>
<evidence type="ECO:0000256" key="7">
    <source>
        <dbReference type="SAM" id="SignalP"/>
    </source>
</evidence>